<comment type="caution">
    <text evidence="2">The sequence shown here is derived from an EMBL/GenBank/DDBJ whole genome shotgun (WGS) entry which is preliminary data.</text>
</comment>
<feature type="chain" id="PRO_5045220248" description="Lipoprotein" evidence="1">
    <location>
        <begin position="21"/>
        <end position="177"/>
    </location>
</feature>
<reference evidence="3" key="1">
    <citation type="journal article" date="2019" name="Int. J. Syst. Evol. Microbiol.">
        <title>The Global Catalogue of Microorganisms (GCM) 10K type strain sequencing project: providing services to taxonomists for standard genome sequencing and annotation.</title>
        <authorList>
            <consortium name="The Broad Institute Genomics Platform"/>
            <consortium name="The Broad Institute Genome Sequencing Center for Infectious Disease"/>
            <person name="Wu L."/>
            <person name="Ma J."/>
        </authorList>
    </citation>
    <scope>NUCLEOTIDE SEQUENCE [LARGE SCALE GENOMIC DNA]</scope>
    <source>
        <strain evidence="3">YJ-61-S</strain>
    </source>
</reference>
<dbReference type="PROSITE" id="PS51257">
    <property type="entry name" value="PROKAR_LIPOPROTEIN"/>
    <property type="match status" value="1"/>
</dbReference>
<organism evidence="2 3">
    <name type="scientific">Dokdonia ponticola</name>
    <dbReference type="NCBI Taxonomy" id="2041041"/>
    <lineage>
        <taxon>Bacteria</taxon>
        <taxon>Pseudomonadati</taxon>
        <taxon>Bacteroidota</taxon>
        <taxon>Flavobacteriia</taxon>
        <taxon>Flavobacteriales</taxon>
        <taxon>Flavobacteriaceae</taxon>
        <taxon>Dokdonia</taxon>
    </lineage>
</organism>
<gene>
    <name evidence="2" type="ORF">ACFO3O_09865</name>
</gene>
<accession>A0ABV9HWK2</accession>
<dbReference type="RefSeq" id="WP_379978438.1">
    <property type="nucleotide sequence ID" value="NZ_JBHSFV010000005.1"/>
</dbReference>
<name>A0ABV9HWK2_9FLAO</name>
<feature type="signal peptide" evidence="1">
    <location>
        <begin position="1"/>
        <end position="20"/>
    </location>
</feature>
<keyword evidence="3" id="KW-1185">Reference proteome</keyword>
<evidence type="ECO:0008006" key="4">
    <source>
        <dbReference type="Google" id="ProtNLM"/>
    </source>
</evidence>
<protein>
    <recommendedName>
        <fullName evidence="4">Lipoprotein</fullName>
    </recommendedName>
</protein>
<keyword evidence="1" id="KW-0732">Signal</keyword>
<sequence>MNRIYILLLILTLSIVSCSKKDTTFSVTNEAVGPVTKATKMSDLETIFSGPNDSLVKTEAGNYILYEKGGNDLMKLSAKKNDKEVIDHIQFYDDRYTTDKGISLKSTYQDIQNAYTVKKINNMIDFVIVLVEESEMYFIIDKKHLASEVRFSTSSRLEPMQVPGEAPIKHFMFAWPL</sequence>
<dbReference type="EMBL" id="JBHSFV010000005">
    <property type="protein sequence ID" value="MFC4634213.1"/>
    <property type="molecule type" value="Genomic_DNA"/>
</dbReference>
<evidence type="ECO:0000313" key="3">
    <source>
        <dbReference type="Proteomes" id="UP001596043"/>
    </source>
</evidence>
<dbReference type="Proteomes" id="UP001596043">
    <property type="component" value="Unassembled WGS sequence"/>
</dbReference>
<proteinExistence type="predicted"/>
<evidence type="ECO:0000256" key="1">
    <source>
        <dbReference type="SAM" id="SignalP"/>
    </source>
</evidence>
<evidence type="ECO:0000313" key="2">
    <source>
        <dbReference type="EMBL" id="MFC4634213.1"/>
    </source>
</evidence>